<gene>
    <name evidence="2" type="ORF">MNEG_14351</name>
</gene>
<feature type="region of interest" description="Disordered" evidence="1">
    <location>
        <begin position="55"/>
        <end position="95"/>
    </location>
</feature>
<dbReference type="KEGG" id="mng:MNEG_14351"/>
<feature type="compositionally biased region" description="Low complexity" evidence="1">
    <location>
        <begin position="55"/>
        <end position="64"/>
    </location>
</feature>
<evidence type="ECO:0000313" key="2">
    <source>
        <dbReference type="EMBL" id="KIY93610.1"/>
    </source>
</evidence>
<dbReference type="AlphaFoldDB" id="A0A0D2MEN2"/>
<keyword evidence="3" id="KW-1185">Reference proteome</keyword>
<sequence>MYPIRQLPDGSYSVLPDHSIGATPAKMRAGAGKGAGAGADPSLLGTLAEAVAAAEGDGARVSRAGGRGSGGGTVGGAQRGAGAGGQAAEAESLSA</sequence>
<feature type="compositionally biased region" description="Gly residues" evidence="1">
    <location>
        <begin position="65"/>
        <end position="85"/>
    </location>
</feature>
<proteinExistence type="predicted"/>
<name>A0A0D2MEN2_9CHLO</name>
<feature type="compositionally biased region" description="Low complexity" evidence="1">
    <location>
        <begin position="86"/>
        <end position="95"/>
    </location>
</feature>
<reference evidence="2 3" key="1">
    <citation type="journal article" date="2013" name="BMC Genomics">
        <title>Reconstruction of the lipid metabolism for the microalga Monoraphidium neglectum from its genome sequence reveals characteristics suitable for biofuel production.</title>
        <authorList>
            <person name="Bogen C."/>
            <person name="Al-Dilaimi A."/>
            <person name="Albersmeier A."/>
            <person name="Wichmann J."/>
            <person name="Grundmann M."/>
            <person name="Rupp O."/>
            <person name="Lauersen K.J."/>
            <person name="Blifernez-Klassen O."/>
            <person name="Kalinowski J."/>
            <person name="Goesmann A."/>
            <person name="Mussgnug J.H."/>
            <person name="Kruse O."/>
        </authorList>
    </citation>
    <scope>NUCLEOTIDE SEQUENCE [LARGE SCALE GENOMIC DNA]</scope>
    <source>
        <strain evidence="2 3">SAG 48.87</strain>
    </source>
</reference>
<dbReference type="EMBL" id="KK104641">
    <property type="protein sequence ID" value="KIY93610.1"/>
    <property type="molecule type" value="Genomic_DNA"/>
</dbReference>
<dbReference type="Proteomes" id="UP000054498">
    <property type="component" value="Unassembled WGS sequence"/>
</dbReference>
<dbReference type="RefSeq" id="XP_013892630.1">
    <property type="nucleotide sequence ID" value="XM_014037176.1"/>
</dbReference>
<evidence type="ECO:0000313" key="3">
    <source>
        <dbReference type="Proteomes" id="UP000054498"/>
    </source>
</evidence>
<accession>A0A0D2MEN2</accession>
<organism evidence="2 3">
    <name type="scientific">Monoraphidium neglectum</name>
    <dbReference type="NCBI Taxonomy" id="145388"/>
    <lineage>
        <taxon>Eukaryota</taxon>
        <taxon>Viridiplantae</taxon>
        <taxon>Chlorophyta</taxon>
        <taxon>core chlorophytes</taxon>
        <taxon>Chlorophyceae</taxon>
        <taxon>CS clade</taxon>
        <taxon>Sphaeropleales</taxon>
        <taxon>Selenastraceae</taxon>
        <taxon>Monoraphidium</taxon>
    </lineage>
</organism>
<protein>
    <submittedName>
        <fullName evidence="2">Uncharacterized protein</fullName>
    </submittedName>
</protein>
<feature type="region of interest" description="Disordered" evidence="1">
    <location>
        <begin position="1"/>
        <end position="38"/>
    </location>
</feature>
<dbReference type="GeneID" id="25731905"/>
<evidence type="ECO:0000256" key="1">
    <source>
        <dbReference type="SAM" id="MobiDB-lite"/>
    </source>
</evidence>